<evidence type="ECO:0000256" key="2">
    <source>
        <dbReference type="ARBA" id="ARBA00005369"/>
    </source>
</evidence>
<evidence type="ECO:0000256" key="5">
    <source>
        <dbReference type="ARBA" id="ARBA00022490"/>
    </source>
</evidence>
<keyword evidence="7" id="KW-0808">Transferase</keyword>
<protein>
    <recommendedName>
        <fullName evidence="4">Protein-L-isoaspartate O-methyltransferase</fullName>
        <ecNumber evidence="3">2.1.1.77</ecNumber>
    </recommendedName>
    <alternativeName>
        <fullName evidence="11">L-isoaspartyl protein carboxyl methyltransferase</fullName>
    </alternativeName>
    <alternativeName>
        <fullName evidence="9">Protein L-isoaspartyl methyltransferase</fullName>
    </alternativeName>
    <alternativeName>
        <fullName evidence="10">Protein-beta-aspartate methyltransferase</fullName>
    </alternativeName>
</protein>
<keyword evidence="13" id="KW-1185">Reference proteome</keyword>
<dbReference type="Gene3D" id="3.40.50.150">
    <property type="entry name" value="Vaccinia Virus protein VP39"/>
    <property type="match status" value="1"/>
</dbReference>
<dbReference type="InterPro" id="IPR029063">
    <property type="entry name" value="SAM-dependent_MTases_sf"/>
</dbReference>
<evidence type="ECO:0000256" key="3">
    <source>
        <dbReference type="ARBA" id="ARBA00011890"/>
    </source>
</evidence>
<dbReference type="Pfam" id="PF01135">
    <property type="entry name" value="PCMT"/>
    <property type="match status" value="1"/>
</dbReference>
<keyword evidence="6" id="KW-0489">Methyltransferase</keyword>
<reference evidence="13" key="1">
    <citation type="journal article" date="2019" name="Int. J. Syst. Evol. Microbiol.">
        <title>The Global Catalogue of Microorganisms (GCM) 10K type strain sequencing project: providing services to taxonomists for standard genome sequencing and annotation.</title>
        <authorList>
            <consortium name="The Broad Institute Genomics Platform"/>
            <consortium name="The Broad Institute Genome Sequencing Center for Infectious Disease"/>
            <person name="Wu L."/>
            <person name="Ma J."/>
        </authorList>
    </citation>
    <scope>NUCLEOTIDE SEQUENCE [LARGE SCALE GENOMIC DNA]</scope>
    <source>
        <strain evidence="13">NCAIM B.01391</strain>
    </source>
</reference>
<evidence type="ECO:0000256" key="1">
    <source>
        <dbReference type="ARBA" id="ARBA00004496"/>
    </source>
</evidence>
<evidence type="ECO:0000256" key="7">
    <source>
        <dbReference type="ARBA" id="ARBA00022679"/>
    </source>
</evidence>
<sequence>MRFSAKDLTTVRRAYARQMLAIAGVDDNPALEAAFADVPRERFIGPPPWQIVGPRGYRPVPSHDPVVVYQDVNFALSPGRGVNNGSPFLHALWLNAFGPLAGARVVHVGAGTGYYSAILSRLVGEGGRVVAVECDPELARLAERNLESFDNVSLVEGDGAALAFESVDAVYVNFAVARPAKTWIEALAPGGRLIFPLGAPGRRHGTSGGRHADGGGFRIERRDHGFAAAWLGRAFFVCADGMLAPLEDEREALNTAFESGGAEMVRSLRWMQPAQAGRCWFIGKGWSLSYDEVG</sequence>
<comment type="similarity">
    <text evidence="2">Belongs to the methyltransferase superfamily. L-isoaspartyl/D-aspartyl protein methyltransferase family.</text>
</comment>
<dbReference type="PANTHER" id="PTHR11579">
    <property type="entry name" value="PROTEIN-L-ISOASPARTATE O-METHYLTRANSFERASE"/>
    <property type="match status" value="1"/>
</dbReference>
<evidence type="ECO:0000256" key="11">
    <source>
        <dbReference type="ARBA" id="ARBA00031350"/>
    </source>
</evidence>
<gene>
    <name evidence="12" type="ORF">ACFPOB_07015</name>
</gene>
<dbReference type="EMBL" id="JBHSLW010000009">
    <property type="protein sequence ID" value="MFC5419313.1"/>
    <property type="molecule type" value="Genomic_DNA"/>
</dbReference>
<evidence type="ECO:0000256" key="8">
    <source>
        <dbReference type="ARBA" id="ARBA00022691"/>
    </source>
</evidence>
<dbReference type="PANTHER" id="PTHR11579:SF0">
    <property type="entry name" value="PROTEIN-L-ISOASPARTATE(D-ASPARTATE) O-METHYLTRANSFERASE"/>
    <property type="match status" value="1"/>
</dbReference>
<evidence type="ECO:0000256" key="9">
    <source>
        <dbReference type="ARBA" id="ARBA00030757"/>
    </source>
</evidence>
<dbReference type="SUPFAM" id="SSF53335">
    <property type="entry name" value="S-adenosyl-L-methionine-dependent methyltransferases"/>
    <property type="match status" value="1"/>
</dbReference>
<dbReference type="InterPro" id="IPR000682">
    <property type="entry name" value="PCMT"/>
</dbReference>
<dbReference type="CDD" id="cd02440">
    <property type="entry name" value="AdoMet_MTases"/>
    <property type="match status" value="1"/>
</dbReference>
<evidence type="ECO:0000256" key="6">
    <source>
        <dbReference type="ARBA" id="ARBA00022603"/>
    </source>
</evidence>
<evidence type="ECO:0000313" key="13">
    <source>
        <dbReference type="Proteomes" id="UP001596053"/>
    </source>
</evidence>
<proteinExistence type="inferred from homology"/>
<dbReference type="RefSeq" id="WP_377797010.1">
    <property type="nucleotide sequence ID" value="NZ_JBHSLW010000009.1"/>
</dbReference>
<evidence type="ECO:0000256" key="10">
    <source>
        <dbReference type="ARBA" id="ARBA00031323"/>
    </source>
</evidence>
<dbReference type="Proteomes" id="UP001596053">
    <property type="component" value="Unassembled WGS sequence"/>
</dbReference>
<name>A0ABW0IR08_9HYPH</name>
<evidence type="ECO:0000313" key="12">
    <source>
        <dbReference type="EMBL" id="MFC5419313.1"/>
    </source>
</evidence>
<keyword evidence="5" id="KW-0963">Cytoplasm</keyword>
<organism evidence="12 13">
    <name type="scientific">Bosea eneae</name>
    <dbReference type="NCBI Taxonomy" id="151454"/>
    <lineage>
        <taxon>Bacteria</taxon>
        <taxon>Pseudomonadati</taxon>
        <taxon>Pseudomonadota</taxon>
        <taxon>Alphaproteobacteria</taxon>
        <taxon>Hyphomicrobiales</taxon>
        <taxon>Boseaceae</taxon>
        <taxon>Bosea</taxon>
    </lineage>
</organism>
<keyword evidence="8" id="KW-0949">S-adenosyl-L-methionine</keyword>
<evidence type="ECO:0000256" key="4">
    <source>
        <dbReference type="ARBA" id="ARBA00013346"/>
    </source>
</evidence>
<comment type="caution">
    <text evidence="12">The sequence shown here is derived from an EMBL/GenBank/DDBJ whole genome shotgun (WGS) entry which is preliminary data.</text>
</comment>
<comment type="subcellular location">
    <subcellularLocation>
        <location evidence="1">Cytoplasm</location>
    </subcellularLocation>
</comment>
<accession>A0ABW0IR08</accession>
<dbReference type="EC" id="2.1.1.77" evidence="3"/>